<dbReference type="RefSeq" id="WP_011782803.1">
    <property type="nucleotide sequence ID" value="NZ_JAUHTC010000054.1"/>
</dbReference>
<name>A0ABT8HEZ5_MYCAO</name>
<evidence type="ECO:0000313" key="1">
    <source>
        <dbReference type="EMBL" id="MDN4519346.1"/>
    </source>
</evidence>
<dbReference type="InterPro" id="IPR019922">
    <property type="entry name" value="Lucif-like_OxRdatse_MSMEG_4141"/>
</dbReference>
<organism evidence="1 2">
    <name type="scientific">Mycolicibacterium austroafricanum</name>
    <name type="common">Mycobacterium austroafricanum</name>
    <dbReference type="NCBI Taxonomy" id="39687"/>
    <lineage>
        <taxon>Bacteria</taxon>
        <taxon>Bacillati</taxon>
        <taxon>Actinomycetota</taxon>
        <taxon>Actinomycetes</taxon>
        <taxon>Mycobacteriales</taxon>
        <taxon>Mycobacteriaceae</taxon>
        <taxon>Mycolicibacterium</taxon>
    </lineage>
</organism>
<protein>
    <submittedName>
        <fullName evidence="1">TIGR03620 family F420-dependent LLM class oxidoreductase</fullName>
    </submittedName>
</protein>
<dbReference type="SUPFAM" id="SSF51679">
    <property type="entry name" value="Bacterial luciferase-like"/>
    <property type="match status" value="1"/>
</dbReference>
<keyword evidence="2" id="KW-1185">Reference proteome</keyword>
<accession>A0ABT8HEZ5</accession>
<reference evidence="1" key="1">
    <citation type="submission" date="2023-07" db="EMBL/GenBank/DDBJ databases">
        <title>Degradation of tert-butanol by M. austroafricanum TBA100.</title>
        <authorList>
            <person name="Helbich S."/>
            <person name="Vainshtein Y."/>
        </authorList>
    </citation>
    <scope>NUCLEOTIDE SEQUENCE</scope>
    <source>
        <strain evidence="1">TBA100</strain>
    </source>
</reference>
<dbReference type="Proteomes" id="UP001172687">
    <property type="component" value="Unassembled WGS sequence"/>
</dbReference>
<dbReference type="NCBIfam" id="TIGR03620">
    <property type="entry name" value="F420_MSMEG_4141"/>
    <property type="match status" value="1"/>
</dbReference>
<dbReference type="InterPro" id="IPR036661">
    <property type="entry name" value="Luciferase-like_sf"/>
</dbReference>
<gene>
    <name evidence="1" type="ORF">QYF68_16195</name>
</gene>
<dbReference type="Gene3D" id="3.20.20.30">
    <property type="entry name" value="Luciferase-like domain"/>
    <property type="match status" value="2"/>
</dbReference>
<proteinExistence type="predicted"/>
<comment type="caution">
    <text evidence="1">The sequence shown here is derived from an EMBL/GenBank/DDBJ whole genome shotgun (WGS) entry which is preliminary data.</text>
</comment>
<evidence type="ECO:0000313" key="2">
    <source>
        <dbReference type="Proteomes" id="UP001172687"/>
    </source>
</evidence>
<sequence length="271" mass="28962">MSRISLGRYGFSVEVRDDDSHLAAALTVEGLGFGTLWLNGGQLDRLDRLTDLLAATTTAVVGSAIIPPDRYSAAEVSELFARAEADAPGRLMVGLGSSHRPRALTLLGDYLDELDAVPEDRRLLAAFGPRALAVARDRFAGAMPMLFTAQRTAEVRRVLGADRTLSVGLYVVLDEDPATARATARRPLQFLTAMPQYRKSLERQGFSPDDISGISDRLVDTLVAWGGPRHVLDHAARLHAAGADHVQLNVLGADGQPTGVAAARLLAAEFG</sequence>
<dbReference type="EMBL" id="JAUHTC010000054">
    <property type="protein sequence ID" value="MDN4519346.1"/>
    <property type="molecule type" value="Genomic_DNA"/>
</dbReference>